<keyword evidence="2" id="KW-1003">Cell membrane</keyword>
<accession>A0A3M2LRI3</accession>
<evidence type="ECO:0000313" key="9">
    <source>
        <dbReference type="EMBL" id="RMI39173.1"/>
    </source>
</evidence>
<dbReference type="Proteomes" id="UP000282674">
    <property type="component" value="Unassembled WGS sequence"/>
</dbReference>
<sequence length="824" mass="84059">MLSIALSTLRTRRLSLAGTFVALALGVAMTAAMGLALAATSDPAARHPRPQRFAQADAVVRPFRTLTVETATMTGHPTLDASKGLPPDLVARVSAAVPVVQDRDFPAHVVGDGPTNVGHPWSVARFAGYRLLAGTAPRASGDIVVAGDTAVAGARVGDRVGVVTGTGLRTYTVSGVTAPAGFEHAVFFADREAARLSPRVDGLAVTGSADAARRATGTSAAVLTGASRHDADPDPDRERRALDDTGVLLGVAAGIAGFVAVFVVASTFALAVTQRRRELALLRVIGATPRQVRRLLTVESLLVGVFASAAGCALAPGGAGLLAHWLVRRGLAPSGFTVPVTPWPLVIAFVTGPLVSLLGVTAASRRAGRVRPAEALRESRVEGRTMTPVRRLLGLAAFGSGLATLATTAVSDPSSAADRKGYTPAIMLLITGAALLAPVVVPRLTRLLTWPLTRSGGATGLLVRENTLAAARRTAGVAAPVLVTVGLAGALLGTGASVDATRTAEARQRVRADFVVRPSGGSRGVGDVVLNRVRSVPGAVAVPVGRTSVFTVGEGGVPRRFDGRIVRAGDLGRTERLEVVDGTIANLGDDALVVDKEWEKRPGDRVDVWLGDGTRASLRVAAVVRSGLDDGTTYLTSAHGGPSPTGRVDVVVRPGADRSAVEGRLRAATRGLGVEVVSAHADAEGTPGKSRSSRLGILVTLGIALAYCGIAIANTLAMVAADRSRDRAVLRLTGATPLQVARVAAGEAVVVVCVGVAAALGVTAVSLAGMWAALSRVTHGTTLVVPWGPLAAVTGACALIALLAMLAPTLTRPKPGASTAGLRD</sequence>
<feature type="transmembrane region" description="Helical" evidence="7">
    <location>
        <begin position="343"/>
        <end position="363"/>
    </location>
</feature>
<evidence type="ECO:0000259" key="8">
    <source>
        <dbReference type="Pfam" id="PF02687"/>
    </source>
</evidence>
<feature type="transmembrane region" description="Helical" evidence="7">
    <location>
        <begin position="247"/>
        <end position="273"/>
    </location>
</feature>
<feature type="domain" description="ABC3 transporter permease C-terminal" evidence="8">
    <location>
        <begin position="251"/>
        <end position="369"/>
    </location>
</feature>
<protein>
    <submittedName>
        <fullName evidence="9">ABC transporter permease</fullName>
    </submittedName>
</protein>
<evidence type="ECO:0000256" key="2">
    <source>
        <dbReference type="ARBA" id="ARBA00022475"/>
    </source>
</evidence>
<dbReference type="OrthoDB" id="3223244at2"/>
<evidence type="ECO:0000256" key="5">
    <source>
        <dbReference type="ARBA" id="ARBA00023136"/>
    </source>
</evidence>
<dbReference type="PANTHER" id="PTHR30572:SF4">
    <property type="entry name" value="ABC TRANSPORTER PERMEASE YTRF"/>
    <property type="match status" value="1"/>
</dbReference>
<dbReference type="AlphaFoldDB" id="A0A3M2LRI3"/>
<feature type="transmembrane region" description="Helical" evidence="7">
    <location>
        <begin position="422"/>
        <end position="441"/>
    </location>
</feature>
<keyword evidence="3 7" id="KW-0812">Transmembrane</keyword>
<gene>
    <name evidence="9" type="ORF">EBO15_30415</name>
</gene>
<dbReference type="EMBL" id="RFFG01000072">
    <property type="protein sequence ID" value="RMI39173.1"/>
    <property type="molecule type" value="Genomic_DNA"/>
</dbReference>
<feature type="transmembrane region" description="Helical" evidence="7">
    <location>
        <begin position="300"/>
        <end position="323"/>
    </location>
</feature>
<dbReference type="GO" id="GO:0005886">
    <property type="term" value="C:plasma membrane"/>
    <property type="evidence" value="ECO:0007669"/>
    <property type="project" value="UniProtKB-SubCell"/>
</dbReference>
<comment type="subcellular location">
    <subcellularLocation>
        <location evidence="1">Cell membrane</location>
        <topology evidence="1">Multi-pass membrane protein</topology>
    </subcellularLocation>
</comment>
<dbReference type="PANTHER" id="PTHR30572">
    <property type="entry name" value="MEMBRANE COMPONENT OF TRANSPORTER-RELATED"/>
    <property type="match status" value="1"/>
</dbReference>
<feature type="transmembrane region" description="Helical" evidence="7">
    <location>
        <begin position="392"/>
        <end position="410"/>
    </location>
</feature>
<evidence type="ECO:0000256" key="7">
    <source>
        <dbReference type="SAM" id="Phobius"/>
    </source>
</evidence>
<keyword evidence="5 7" id="KW-0472">Membrane</keyword>
<reference evidence="9 10" key="1">
    <citation type="submission" date="2018-10" db="EMBL/GenBank/DDBJ databases">
        <title>Isolation from soil.</title>
        <authorList>
            <person name="Hu J."/>
        </authorList>
    </citation>
    <scope>NUCLEOTIDE SEQUENCE [LARGE SCALE GENOMIC DNA]</scope>
    <source>
        <strain evidence="9 10">NEAU-Ht49</strain>
    </source>
</reference>
<dbReference type="GO" id="GO:0022857">
    <property type="term" value="F:transmembrane transporter activity"/>
    <property type="evidence" value="ECO:0007669"/>
    <property type="project" value="TreeGrafter"/>
</dbReference>
<feature type="transmembrane region" description="Helical" evidence="7">
    <location>
        <begin position="695"/>
        <end position="721"/>
    </location>
</feature>
<evidence type="ECO:0000256" key="3">
    <source>
        <dbReference type="ARBA" id="ARBA00022692"/>
    </source>
</evidence>
<comment type="caution">
    <text evidence="9">The sequence shown here is derived from an EMBL/GenBank/DDBJ whole genome shotgun (WGS) entry which is preliminary data.</text>
</comment>
<organism evidence="9 10">
    <name type="scientific">Actinomadura harenae</name>
    <dbReference type="NCBI Taxonomy" id="2483351"/>
    <lineage>
        <taxon>Bacteria</taxon>
        <taxon>Bacillati</taxon>
        <taxon>Actinomycetota</taxon>
        <taxon>Actinomycetes</taxon>
        <taxon>Streptosporangiales</taxon>
        <taxon>Thermomonosporaceae</taxon>
        <taxon>Actinomadura</taxon>
    </lineage>
</organism>
<feature type="transmembrane region" description="Helical" evidence="7">
    <location>
        <begin position="784"/>
        <end position="807"/>
    </location>
</feature>
<dbReference type="RefSeq" id="WP_122197907.1">
    <property type="nucleotide sequence ID" value="NZ_JBHSKC010000015.1"/>
</dbReference>
<evidence type="ECO:0000256" key="1">
    <source>
        <dbReference type="ARBA" id="ARBA00004651"/>
    </source>
</evidence>
<feature type="domain" description="ABC3 transporter permease C-terminal" evidence="8">
    <location>
        <begin position="700"/>
        <end position="810"/>
    </location>
</feature>
<keyword evidence="10" id="KW-1185">Reference proteome</keyword>
<name>A0A3M2LRI3_9ACTN</name>
<evidence type="ECO:0000313" key="10">
    <source>
        <dbReference type="Proteomes" id="UP000282674"/>
    </source>
</evidence>
<dbReference type="InterPro" id="IPR003838">
    <property type="entry name" value="ABC3_permease_C"/>
</dbReference>
<feature type="transmembrane region" description="Helical" evidence="7">
    <location>
        <begin position="748"/>
        <end position="772"/>
    </location>
</feature>
<keyword evidence="4 7" id="KW-1133">Transmembrane helix</keyword>
<evidence type="ECO:0000256" key="4">
    <source>
        <dbReference type="ARBA" id="ARBA00022989"/>
    </source>
</evidence>
<dbReference type="InterPro" id="IPR050250">
    <property type="entry name" value="Macrolide_Exporter_MacB"/>
</dbReference>
<comment type="similarity">
    <text evidence="6">Belongs to the ABC-4 integral membrane protein family.</text>
</comment>
<evidence type="ECO:0000256" key="6">
    <source>
        <dbReference type="ARBA" id="ARBA00038076"/>
    </source>
</evidence>
<proteinExistence type="inferred from homology"/>
<dbReference type="Pfam" id="PF02687">
    <property type="entry name" value="FtsX"/>
    <property type="match status" value="2"/>
</dbReference>